<comment type="caution">
    <text evidence="1">The sequence shown here is derived from an EMBL/GenBank/DDBJ whole genome shotgun (WGS) entry which is preliminary data.</text>
</comment>
<evidence type="ECO:0000313" key="2">
    <source>
        <dbReference type="Proteomes" id="UP000814128"/>
    </source>
</evidence>
<protein>
    <submittedName>
        <fullName evidence="1">Uncharacterized protein</fullName>
    </submittedName>
</protein>
<accession>A0ACB8QML6</accession>
<keyword evidence="2" id="KW-1185">Reference proteome</keyword>
<reference evidence="1" key="1">
    <citation type="submission" date="2021-02" db="EMBL/GenBank/DDBJ databases">
        <authorList>
            <consortium name="DOE Joint Genome Institute"/>
            <person name="Ahrendt S."/>
            <person name="Looney B.P."/>
            <person name="Miyauchi S."/>
            <person name="Morin E."/>
            <person name="Drula E."/>
            <person name="Courty P.E."/>
            <person name="Chicoki N."/>
            <person name="Fauchery L."/>
            <person name="Kohler A."/>
            <person name="Kuo A."/>
            <person name="Labutti K."/>
            <person name="Pangilinan J."/>
            <person name="Lipzen A."/>
            <person name="Riley R."/>
            <person name="Andreopoulos W."/>
            <person name="He G."/>
            <person name="Johnson J."/>
            <person name="Barry K.W."/>
            <person name="Grigoriev I.V."/>
            <person name="Nagy L."/>
            <person name="Hibbett D."/>
            <person name="Henrissat B."/>
            <person name="Matheny P.B."/>
            <person name="Labbe J."/>
            <person name="Martin F."/>
        </authorList>
    </citation>
    <scope>NUCLEOTIDE SEQUENCE</scope>
    <source>
        <strain evidence="1">EC-137</strain>
    </source>
</reference>
<reference evidence="1" key="2">
    <citation type="journal article" date="2022" name="New Phytol.">
        <title>Evolutionary transition to the ectomycorrhizal habit in the genomes of a hyperdiverse lineage of mushroom-forming fungi.</title>
        <authorList>
            <person name="Looney B."/>
            <person name="Miyauchi S."/>
            <person name="Morin E."/>
            <person name="Drula E."/>
            <person name="Courty P.E."/>
            <person name="Kohler A."/>
            <person name="Kuo A."/>
            <person name="LaButti K."/>
            <person name="Pangilinan J."/>
            <person name="Lipzen A."/>
            <person name="Riley R."/>
            <person name="Andreopoulos W."/>
            <person name="He G."/>
            <person name="Johnson J."/>
            <person name="Nolan M."/>
            <person name="Tritt A."/>
            <person name="Barry K.W."/>
            <person name="Grigoriev I.V."/>
            <person name="Nagy L.G."/>
            <person name="Hibbett D."/>
            <person name="Henrissat B."/>
            <person name="Matheny P.B."/>
            <person name="Labbe J."/>
            <person name="Martin F.M."/>
        </authorList>
    </citation>
    <scope>NUCLEOTIDE SEQUENCE</scope>
    <source>
        <strain evidence="1">EC-137</strain>
    </source>
</reference>
<sequence length="324" mass="34639">MPAPDAVAQAALSDAFSVPSLPREPASSSSPVAASESDSAFDTVSPPEPQTMKPDAEAEALGPEAFASWKAEYDAQLERWKAENAEQRARAEAERAKWEEIRRRERTAGAPPNTNASTGRSEPGIESWEKVLAARHAAGDSPSPVDARNVVTGEKRGAPAPSVSAAALPQSQTDPGSSPRWEDVPSDPSELTSSFPSLSFPETSQEHSKHASGATSSPTAHTPHHHHHHHHHDTNHRHHHPAGTENAASATLAVFDGTLSARTRLWALAGALSINLLLPFVNGVMLGVGEIFAKDVLMSWLGWNTPARTSGVGMRTGSWFRRRS</sequence>
<proteinExistence type="predicted"/>
<name>A0ACB8QML6_9AGAM</name>
<gene>
    <name evidence="1" type="ORF">K488DRAFT_48504</name>
</gene>
<organism evidence="1 2">
    <name type="scientific">Vararia minispora EC-137</name>
    <dbReference type="NCBI Taxonomy" id="1314806"/>
    <lineage>
        <taxon>Eukaryota</taxon>
        <taxon>Fungi</taxon>
        <taxon>Dikarya</taxon>
        <taxon>Basidiomycota</taxon>
        <taxon>Agaricomycotina</taxon>
        <taxon>Agaricomycetes</taxon>
        <taxon>Russulales</taxon>
        <taxon>Lachnocladiaceae</taxon>
        <taxon>Vararia</taxon>
    </lineage>
</organism>
<evidence type="ECO:0000313" key="1">
    <source>
        <dbReference type="EMBL" id="KAI0033086.1"/>
    </source>
</evidence>
<dbReference type="EMBL" id="MU273528">
    <property type="protein sequence ID" value="KAI0033086.1"/>
    <property type="molecule type" value="Genomic_DNA"/>
</dbReference>
<dbReference type="Proteomes" id="UP000814128">
    <property type="component" value="Unassembled WGS sequence"/>
</dbReference>